<gene>
    <name evidence="2" type="ORF">CTI12_AA360730</name>
</gene>
<protein>
    <submittedName>
        <fullName evidence="2">Uncharacterized protein</fullName>
    </submittedName>
</protein>
<keyword evidence="3" id="KW-1185">Reference proteome</keyword>
<evidence type="ECO:0000256" key="1">
    <source>
        <dbReference type="SAM" id="Coils"/>
    </source>
</evidence>
<name>A0A2U1LUG8_ARTAN</name>
<dbReference type="STRING" id="35608.A0A2U1LUG8"/>
<sequence length="413" mass="46897">MTYHRCRSPTKAKLHYKLERVVSRHDHLKLSFQHLKTQIKIGLLEAEDVFSSLAVPLMTLVGLKSGHMAKQGRSTAFFISNNYRGKSEDMTGDVDMMSNGERECEVHRLEEDYTNRAIMAGQELINKQKMQLMQLMQLLKQVEGSVNSSQNNMFQTIGNHKDCLRTFLQKAVTYVSTIQQSSHDAHAFNITLKLLKAIYDHVCEILSSVEGGVDNLINRLAEQMCQPMMEYVKSIKAEMITGTCPRLLGTLENIRKVTRDGRVELEQARKKVRLAEERKLEALSNLKDSEEKLKKMRQYAGFSINDKKESTGHYSKNKLLAPVEDQAKEDKLLWELLKKKQTSQQPQSPFGPKALIPVGTSTKHYMPTMGQPSITRIPTTRVYGRQNPQPLNSLLQLGSSPSVAAYQVLSRKC</sequence>
<dbReference type="OrthoDB" id="1925512at2759"/>
<accession>A0A2U1LUG8</accession>
<dbReference type="AlphaFoldDB" id="A0A2U1LUG8"/>
<dbReference type="Proteomes" id="UP000245207">
    <property type="component" value="Unassembled WGS sequence"/>
</dbReference>
<dbReference type="EMBL" id="PKPP01007710">
    <property type="protein sequence ID" value="PWA52638.1"/>
    <property type="molecule type" value="Genomic_DNA"/>
</dbReference>
<evidence type="ECO:0000313" key="3">
    <source>
        <dbReference type="Proteomes" id="UP000245207"/>
    </source>
</evidence>
<reference evidence="2 3" key="1">
    <citation type="journal article" date="2018" name="Mol. Plant">
        <title>The genome of Artemisia annua provides insight into the evolution of Asteraceae family and artemisinin biosynthesis.</title>
        <authorList>
            <person name="Shen Q."/>
            <person name="Zhang L."/>
            <person name="Liao Z."/>
            <person name="Wang S."/>
            <person name="Yan T."/>
            <person name="Shi P."/>
            <person name="Liu M."/>
            <person name="Fu X."/>
            <person name="Pan Q."/>
            <person name="Wang Y."/>
            <person name="Lv Z."/>
            <person name="Lu X."/>
            <person name="Zhang F."/>
            <person name="Jiang W."/>
            <person name="Ma Y."/>
            <person name="Chen M."/>
            <person name="Hao X."/>
            <person name="Li L."/>
            <person name="Tang Y."/>
            <person name="Lv G."/>
            <person name="Zhou Y."/>
            <person name="Sun X."/>
            <person name="Brodelius P.E."/>
            <person name="Rose J.K.C."/>
            <person name="Tang K."/>
        </authorList>
    </citation>
    <scope>NUCLEOTIDE SEQUENCE [LARGE SCALE GENOMIC DNA]</scope>
    <source>
        <strain evidence="3">cv. Huhao1</strain>
        <tissue evidence="2">Leaf</tissue>
    </source>
</reference>
<proteinExistence type="predicted"/>
<keyword evidence="1" id="KW-0175">Coiled coil</keyword>
<organism evidence="2 3">
    <name type="scientific">Artemisia annua</name>
    <name type="common">Sweet wormwood</name>
    <dbReference type="NCBI Taxonomy" id="35608"/>
    <lineage>
        <taxon>Eukaryota</taxon>
        <taxon>Viridiplantae</taxon>
        <taxon>Streptophyta</taxon>
        <taxon>Embryophyta</taxon>
        <taxon>Tracheophyta</taxon>
        <taxon>Spermatophyta</taxon>
        <taxon>Magnoliopsida</taxon>
        <taxon>eudicotyledons</taxon>
        <taxon>Gunneridae</taxon>
        <taxon>Pentapetalae</taxon>
        <taxon>asterids</taxon>
        <taxon>campanulids</taxon>
        <taxon>Asterales</taxon>
        <taxon>Asteraceae</taxon>
        <taxon>Asteroideae</taxon>
        <taxon>Anthemideae</taxon>
        <taxon>Artemisiinae</taxon>
        <taxon>Artemisia</taxon>
    </lineage>
</organism>
<comment type="caution">
    <text evidence="2">The sequence shown here is derived from an EMBL/GenBank/DDBJ whole genome shotgun (WGS) entry which is preliminary data.</text>
</comment>
<evidence type="ECO:0000313" key="2">
    <source>
        <dbReference type="EMBL" id="PWA52638.1"/>
    </source>
</evidence>
<feature type="coiled-coil region" evidence="1">
    <location>
        <begin position="265"/>
        <end position="292"/>
    </location>
</feature>